<name>A0A7R9QHL3_9ACAR</name>
<dbReference type="EMBL" id="OC890967">
    <property type="protein sequence ID" value="CAD7646268.1"/>
    <property type="molecule type" value="Genomic_DNA"/>
</dbReference>
<evidence type="ECO:0000313" key="2">
    <source>
        <dbReference type="Proteomes" id="UP000759131"/>
    </source>
</evidence>
<dbReference type="EMBL" id="CAJPIZ010036392">
    <property type="protein sequence ID" value="CAG2120955.1"/>
    <property type="molecule type" value="Genomic_DNA"/>
</dbReference>
<reference evidence="1" key="1">
    <citation type="submission" date="2020-11" db="EMBL/GenBank/DDBJ databases">
        <authorList>
            <person name="Tran Van P."/>
        </authorList>
    </citation>
    <scope>NUCLEOTIDE SEQUENCE</scope>
</reference>
<evidence type="ECO:0000313" key="1">
    <source>
        <dbReference type="EMBL" id="CAD7646268.1"/>
    </source>
</evidence>
<gene>
    <name evidence="1" type="ORF">OSB1V03_LOCUS20901</name>
</gene>
<keyword evidence="2" id="KW-1185">Reference proteome</keyword>
<proteinExistence type="predicted"/>
<dbReference type="AlphaFoldDB" id="A0A7R9QHL3"/>
<organism evidence="1">
    <name type="scientific">Medioppia subpectinata</name>
    <dbReference type="NCBI Taxonomy" id="1979941"/>
    <lineage>
        <taxon>Eukaryota</taxon>
        <taxon>Metazoa</taxon>
        <taxon>Ecdysozoa</taxon>
        <taxon>Arthropoda</taxon>
        <taxon>Chelicerata</taxon>
        <taxon>Arachnida</taxon>
        <taxon>Acari</taxon>
        <taxon>Acariformes</taxon>
        <taxon>Sarcoptiformes</taxon>
        <taxon>Oribatida</taxon>
        <taxon>Brachypylina</taxon>
        <taxon>Oppioidea</taxon>
        <taxon>Oppiidae</taxon>
        <taxon>Medioppia</taxon>
    </lineage>
</organism>
<sequence length="145" mass="16694">MQLEDINKRVLLILLEDHNSDDNTDYDSNYGTKYYEKQFEARHGWGRVWGVVSRRCEDRGGRNYLRPVFERIIQNERHFEFVSGGGRHTEVVTGGQTNPFHSKAFLPFTRAVDIGVDSQHIVLVSDGQKCVVIYASELRLTSGQF</sequence>
<dbReference type="Proteomes" id="UP000759131">
    <property type="component" value="Unassembled WGS sequence"/>
</dbReference>
<protein>
    <submittedName>
        <fullName evidence="1">Uncharacterized protein</fullName>
    </submittedName>
</protein>
<accession>A0A7R9QHL3</accession>